<protein>
    <submittedName>
        <fullName evidence="4">Uncharacterized protein</fullName>
    </submittedName>
</protein>
<sequence>MTRSEDYSHKSLHGKEVDGNTFLSQLSCVGRVENGRRSRRFTLIVFHSWRIAGRSTTMSESKTPNSDDVELPAMETTTLGCADCITTKDSNLSDTEEDQRPSATGKCDKDNDDDDDDGKLQEQKGEISEDKCSAGDMKPADSNPALTCESKIAEKAAISKKEAMAEECYQGSGREEMIAEKLTEFDPNCYMYRTAACCEMIHCSSAALLLGGVEFLCLLAWSVIAVAIYMHDLTNGPTFTIVAEILVVIALITIVLMIYGIVMEKPKMMWPHMIMLIAMVVFGLALTVIAVCCMSAGPTLVEPIFGIILNVTITEQVLGPIWPFTLAVIFDFGAAIAIWFYVVVRGCYEFLLDKEYFAQNPGALIALPEESSDAKVDKE</sequence>
<keyword evidence="3" id="KW-1185">Reference proteome</keyword>
<feature type="transmembrane region" description="Helical" evidence="2">
    <location>
        <begin position="208"/>
        <end position="229"/>
    </location>
</feature>
<proteinExistence type="predicted"/>
<accession>A0A914W2G0</accession>
<evidence type="ECO:0000313" key="3">
    <source>
        <dbReference type="Proteomes" id="UP000887566"/>
    </source>
</evidence>
<feature type="transmembrane region" description="Helical" evidence="2">
    <location>
        <begin position="274"/>
        <end position="301"/>
    </location>
</feature>
<dbReference type="WBParaSite" id="PSAMB.scaffold299size61152.g4506.t1">
    <property type="protein sequence ID" value="PSAMB.scaffold299size61152.g4506.t1"/>
    <property type="gene ID" value="PSAMB.scaffold299size61152.g4506"/>
</dbReference>
<evidence type="ECO:0000256" key="2">
    <source>
        <dbReference type="SAM" id="Phobius"/>
    </source>
</evidence>
<reference evidence="4" key="1">
    <citation type="submission" date="2022-11" db="UniProtKB">
        <authorList>
            <consortium name="WormBaseParasite"/>
        </authorList>
    </citation>
    <scope>IDENTIFICATION</scope>
</reference>
<keyword evidence="2" id="KW-0472">Membrane</keyword>
<name>A0A914W2G0_9BILA</name>
<dbReference type="AlphaFoldDB" id="A0A914W2G0"/>
<evidence type="ECO:0000256" key="1">
    <source>
        <dbReference type="SAM" id="MobiDB-lite"/>
    </source>
</evidence>
<feature type="compositionally biased region" description="Basic and acidic residues" evidence="1">
    <location>
        <begin position="118"/>
        <end position="133"/>
    </location>
</feature>
<dbReference type="Proteomes" id="UP000887566">
    <property type="component" value="Unplaced"/>
</dbReference>
<feature type="transmembrane region" description="Helical" evidence="2">
    <location>
        <begin position="241"/>
        <end position="262"/>
    </location>
</feature>
<keyword evidence="2" id="KW-0812">Transmembrane</keyword>
<feature type="transmembrane region" description="Helical" evidence="2">
    <location>
        <begin position="321"/>
        <end position="344"/>
    </location>
</feature>
<keyword evidence="2" id="KW-1133">Transmembrane helix</keyword>
<organism evidence="3 4">
    <name type="scientific">Plectus sambesii</name>
    <dbReference type="NCBI Taxonomy" id="2011161"/>
    <lineage>
        <taxon>Eukaryota</taxon>
        <taxon>Metazoa</taxon>
        <taxon>Ecdysozoa</taxon>
        <taxon>Nematoda</taxon>
        <taxon>Chromadorea</taxon>
        <taxon>Plectida</taxon>
        <taxon>Plectina</taxon>
        <taxon>Plectoidea</taxon>
        <taxon>Plectidae</taxon>
        <taxon>Plectus</taxon>
    </lineage>
</organism>
<feature type="region of interest" description="Disordered" evidence="1">
    <location>
        <begin position="91"/>
        <end position="144"/>
    </location>
</feature>
<evidence type="ECO:0000313" key="4">
    <source>
        <dbReference type="WBParaSite" id="PSAMB.scaffold299size61152.g4506.t1"/>
    </source>
</evidence>